<gene>
    <name evidence="2" type="ORF">LECACI_7A009912</name>
</gene>
<dbReference type="AlphaFoldDB" id="A0AAI8Z924"/>
<comment type="caution">
    <text evidence="2">The sequence shown here is derived from an EMBL/GenBank/DDBJ whole genome shotgun (WGS) entry which is preliminary data.</text>
</comment>
<name>A0AAI8Z924_9PEZI</name>
<accession>A0AAI8Z924</accession>
<keyword evidence="3" id="KW-1185">Reference proteome</keyword>
<evidence type="ECO:0000313" key="3">
    <source>
        <dbReference type="Proteomes" id="UP001296104"/>
    </source>
</evidence>
<feature type="region of interest" description="Disordered" evidence="1">
    <location>
        <begin position="44"/>
        <end position="66"/>
    </location>
</feature>
<evidence type="ECO:0000313" key="2">
    <source>
        <dbReference type="EMBL" id="CAK4034754.1"/>
    </source>
</evidence>
<dbReference type="EMBL" id="CAVMBE010000133">
    <property type="protein sequence ID" value="CAK4034754.1"/>
    <property type="molecule type" value="Genomic_DNA"/>
</dbReference>
<reference evidence="2" key="1">
    <citation type="submission" date="2023-11" db="EMBL/GenBank/DDBJ databases">
        <authorList>
            <person name="Alioto T."/>
            <person name="Alioto T."/>
            <person name="Gomez Garrido J."/>
        </authorList>
    </citation>
    <scope>NUCLEOTIDE SEQUENCE</scope>
</reference>
<dbReference type="Proteomes" id="UP001296104">
    <property type="component" value="Unassembled WGS sequence"/>
</dbReference>
<organism evidence="2 3">
    <name type="scientific">Lecanosticta acicola</name>
    <dbReference type="NCBI Taxonomy" id="111012"/>
    <lineage>
        <taxon>Eukaryota</taxon>
        <taxon>Fungi</taxon>
        <taxon>Dikarya</taxon>
        <taxon>Ascomycota</taxon>
        <taxon>Pezizomycotina</taxon>
        <taxon>Dothideomycetes</taxon>
        <taxon>Dothideomycetidae</taxon>
        <taxon>Mycosphaerellales</taxon>
        <taxon>Mycosphaerellaceae</taxon>
        <taxon>Lecanosticta</taxon>
    </lineage>
</organism>
<feature type="compositionally biased region" description="Basic and acidic residues" evidence="1">
    <location>
        <begin position="46"/>
        <end position="57"/>
    </location>
</feature>
<evidence type="ECO:0000256" key="1">
    <source>
        <dbReference type="SAM" id="MobiDB-lite"/>
    </source>
</evidence>
<sequence length="226" mass="25485">MATPSTEAEPSACFLLDLPGELRNRIWRLAVVEEKPVHVVQLTAASKERDASRESPKFKAPPPQPALAATGKAIRHEVLSIHYGECVFLLAQIAYQKLGPAHVSRKLALWRKSLGDPTRLLRHARLEVYHRLWSPRAPDSYHNFEIKAHLEQNGEIVIRIDARIGTIFSWKDTQYCKCALQTLAKRSKGRGTDGGRLLDVMRAFCDDYTHVAVDVECKECQLPLLV</sequence>
<proteinExistence type="predicted"/>
<protein>
    <submittedName>
        <fullName evidence="2">Uncharacterized protein</fullName>
    </submittedName>
</protein>